<dbReference type="InterPro" id="IPR036640">
    <property type="entry name" value="ABC1_TM_sf"/>
</dbReference>
<proteinExistence type="predicted"/>
<dbReference type="PANTHER" id="PTHR24223">
    <property type="entry name" value="ATP-BINDING CASSETTE SUB-FAMILY C"/>
    <property type="match status" value="1"/>
</dbReference>
<dbReference type="InterPro" id="IPR050173">
    <property type="entry name" value="ABC_transporter_C-like"/>
</dbReference>
<dbReference type="GeneID" id="37194649"/>
<name>A0A395I853_ASPHC</name>
<keyword evidence="2" id="KW-0547">Nucleotide-binding</keyword>
<reference evidence="6 7" key="1">
    <citation type="submission" date="2018-02" db="EMBL/GenBank/DDBJ databases">
        <title>The genomes of Aspergillus section Nigri reveals drivers in fungal speciation.</title>
        <authorList>
            <consortium name="DOE Joint Genome Institute"/>
            <person name="Vesth T.C."/>
            <person name="Nybo J."/>
            <person name="Theobald S."/>
            <person name="Brandl J."/>
            <person name="Frisvad J.C."/>
            <person name="Nielsen K.F."/>
            <person name="Lyhne E.K."/>
            <person name="Kogle M.E."/>
            <person name="Kuo A."/>
            <person name="Riley R."/>
            <person name="Clum A."/>
            <person name="Nolan M."/>
            <person name="Lipzen A."/>
            <person name="Salamov A."/>
            <person name="Henrissat B."/>
            <person name="Wiebenga A."/>
            <person name="De vries R.P."/>
            <person name="Grigoriev I.V."/>
            <person name="Mortensen U.H."/>
            <person name="Andersen M.R."/>
            <person name="Baker S.E."/>
        </authorList>
    </citation>
    <scope>NUCLEOTIDE SEQUENCE [LARGE SCALE GENOMIC DNA]</scope>
    <source>
        <strain evidence="6 7">CBS 101889</strain>
    </source>
</reference>
<keyword evidence="7" id="KW-1185">Reference proteome</keyword>
<dbReference type="GO" id="GO:0005524">
    <property type="term" value="F:ATP binding"/>
    <property type="evidence" value="ECO:0007669"/>
    <property type="project" value="UniProtKB-KW"/>
</dbReference>
<evidence type="ECO:0000256" key="4">
    <source>
        <dbReference type="ARBA" id="ARBA00022989"/>
    </source>
</evidence>
<evidence type="ECO:0000313" key="6">
    <source>
        <dbReference type="EMBL" id="RAL15989.1"/>
    </source>
</evidence>
<dbReference type="VEuPathDB" id="FungiDB:BO97DRAFT_178622"/>
<dbReference type="STRING" id="1450537.A0A395I853"/>
<evidence type="ECO:0000256" key="5">
    <source>
        <dbReference type="ARBA" id="ARBA00023136"/>
    </source>
</evidence>
<dbReference type="Proteomes" id="UP000248961">
    <property type="component" value="Unassembled WGS sequence"/>
</dbReference>
<evidence type="ECO:0008006" key="8">
    <source>
        <dbReference type="Google" id="ProtNLM"/>
    </source>
</evidence>
<protein>
    <recommendedName>
        <fullName evidence="8">ABC transporter domain-containing protein</fullName>
    </recommendedName>
</protein>
<sequence length="273" mass="29581">MCPDLRAFEGYRELISICLIDGTTYFHLSRGYIQDSTKGAYIYHIEIPSHLSISKHQEIEPTLDAIIINLPSNVGQLATFAAYGIVAAVQGSGGLHVSQAITSLSLVNLLVTPLQYLLIAIPDTFASIGCLHRIQDFLRQPNRLGEPFGSSIYDLSKPEADPLFTEKRRIAQLPTSPVVSPSLSSIELSTFPSLITNARSNVNPVHLFLDNVRIGWKSSPADRSGVTLALRQSESGILVTIVGPLGSGKSIFLKGLAGETPVQCECVHRDTAE</sequence>
<accession>A0A395I853</accession>
<keyword evidence="3" id="KW-0067">ATP-binding</keyword>
<dbReference type="EMBL" id="KZ824270">
    <property type="protein sequence ID" value="RAL15989.1"/>
    <property type="molecule type" value="Genomic_DNA"/>
</dbReference>
<dbReference type="AlphaFoldDB" id="A0A395I853"/>
<keyword evidence="1" id="KW-0812">Transmembrane</keyword>
<evidence type="ECO:0000256" key="1">
    <source>
        <dbReference type="ARBA" id="ARBA00022692"/>
    </source>
</evidence>
<evidence type="ECO:0000256" key="3">
    <source>
        <dbReference type="ARBA" id="ARBA00022840"/>
    </source>
</evidence>
<gene>
    <name evidence="6" type="ORF">BO97DRAFT_178622</name>
</gene>
<evidence type="ECO:0000256" key="2">
    <source>
        <dbReference type="ARBA" id="ARBA00022741"/>
    </source>
</evidence>
<evidence type="ECO:0000313" key="7">
    <source>
        <dbReference type="Proteomes" id="UP000248961"/>
    </source>
</evidence>
<dbReference type="GO" id="GO:0016020">
    <property type="term" value="C:membrane"/>
    <property type="evidence" value="ECO:0007669"/>
    <property type="project" value="InterPro"/>
</dbReference>
<dbReference type="PANTHER" id="PTHR24223:SF399">
    <property type="entry name" value="ABC TRANSPORTER ATNG"/>
    <property type="match status" value="1"/>
</dbReference>
<dbReference type="GO" id="GO:0042626">
    <property type="term" value="F:ATPase-coupled transmembrane transporter activity"/>
    <property type="evidence" value="ECO:0007669"/>
    <property type="project" value="TreeGrafter"/>
</dbReference>
<dbReference type="RefSeq" id="XP_025555143.1">
    <property type="nucleotide sequence ID" value="XM_025690360.1"/>
</dbReference>
<organism evidence="6 7">
    <name type="scientific">Aspergillus homomorphus (strain CBS 101889)</name>
    <dbReference type="NCBI Taxonomy" id="1450537"/>
    <lineage>
        <taxon>Eukaryota</taxon>
        <taxon>Fungi</taxon>
        <taxon>Dikarya</taxon>
        <taxon>Ascomycota</taxon>
        <taxon>Pezizomycotina</taxon>
        <taxon>Eurotiomycetes</taxon>
        <taxon>Eurotiomycetidae</taxon>
        <taxon>Eurotiales</taxon>
        <taxon>Aspergillaceae</taxon>
        <taxon>Aspergillus</taxon>
        <taxon>Aspergillus subgen. Circumdati</taxon>
    </lineage>
</organism>
<keyword evidence="4" id="KW-1133">Transmembrane helix</keyword>
<keyword evidence="5" id="KW-0472">Membrane</keyword>
<dbReference type="OrthoDB" id="6500128at2759"/>
<dbReference type="Gene3D" id="1.20.1560.10">
    <property type="entry name" value="ABC transporter type 1, transmembrane domain"/>
    <property type="match status" value="1"/>
</dbReference>